<organism evidence="2 3">
    <name type="scientific">Photorhabdus temperata J3</name>
    <dbReference type="NCBI Taxonomy" id="1389415"/>
    <lineage>
        <taxon>Bacteria</taxon>
        <taxon>Pseudomonadati</taxon>
        <taxon>Pseudomonadota</taxon>
        <taxon>Gammaproteobacteria</taxon>
        <taxon>Enterobacterales</taxon>
        <taxon>Morganellaceae</taxon>
        <taxon>Photorhabdus</taxon>
    </lineage>
</organism>
<comment type="caution">
    <text evidence="2">The sequence shown here is derived from an EMBL/GenBank/DDBJ whole genome shotgun (WGS) entry which is preliminary data.</text>
</comment>
<name>U7R5P9_PHOTE</name>
<dbReference type="PATRIC" id="fig|1389415.4.peg.908"/>
<keyword evidence="1" id="KW-0812">Transmembrane</keyword>
<accession>U7R5P9</accession>
<proteinExistence type="predicted"/>
<evidence type="ECO:0000313" key="2">
    <source>
        <dbReference type="EMBL" id="ERT14236.1"/>
    </source>
</evidence>
<keyword evidence="1" id="KW-1133">Transmembrane helix</keyword>
<dbReference type="Proteomes" id="UP000017133">
    <property type="component" value="Unassembled WGS sequence"/>
</dbReference>
<evidence type="ECO:0000256" key="1">
    <source>
        <dbReference type="SAM" id="Phobius"/>
    </source>
</evidence>
<sequence>MKGDSTNPAADVIVDMILKNILLSLAIFYAMKLINKSYSKKEIKAMPDIPNTKEKLLIEIHRLLKE</sequence>
<keyword evidence="3" id="KW-1185">Reference proteome</keyword>
<dbReference type="AlphaFoldDB" id="U7R5P9"/>
<reference evidence="2 3" key="1">
    <citation type="submission" date="2013-10" db="EMBL/GenBank/DDBJ databases">
        <title>Whole Genome Shotgun Sequence of Photorhabdus temperata J3.</title>
        <authorList>
            <person name="Park G.-S."/>
            <person name="Hong S.-J."/>
            <person name="Shin J.-H."/>
        </authorList>
    </citation>
    <scope>NUCLEOTIDE SEQUENCE [LARGE SCALE GENOMIC DNA]</scope>
    <source>
        <strain evidence="2 3">J3</strain>
    </source>
</reference>
<evidence type="ECO:0000313" key="3">
    <source>
        <dbReference type="Proteomes" id="UP000017133"/>
    </source>
</evidence>
<gene>
    <name evidence="2" type="ORF">O185_04595</name>
</gene>
<feature type="transmembrane region" description="Helical" evidence="1">
    <location>
        <begin position="12"/>
        <end position="31"/>
    </location>
</feature>
<protein>
    <submittedName>
        <fullName evidence="2">Uncharacterized protein</fullName>
    </submittedName>
</protein>
<keyword evidence="1" id="KW-0472">Membrane</keyword>
<dbReference type="EMBL" id="AXDT01000035">
    <property type="protein sequence ID" value="ERT14236.1"/>
    <property type="molecule type" value="Genomic_DNA"/>
</dbReference>